<keyword evidence="2" id="KW-0963">Cytoplasm</keyword>
<evidence type="ECO:0000256" key="3">
    <source>
        <dbReference type="ARBA" id="ARBA00022664"/>
    </source>
</evidence>
<proteinExistence type="predicted"/>
<feature type="domain" description="Protein kinase" evidence="8">
    <location>
        <begin position="156"/>
        <end position="540"/>
    </location>
</feature>
<dbReference type="SUPFAM" id="SSF56112">
    <property type="entry name" value="Protein kinase-like (PK-like)"/>
    <property type="match status" value="1"/>
</dbReference>
<dbReference type="Gene3D" id="1.20.5.5160">
    <property type="match status" value="1"/>
</dbReference>
<dbReference type="GO" id="GO:0000289">
    <property type="term" value="P:nuclear-transcribed mRNA poly(A) tail shortening"/>
    <property type="evidence" value="ECO:0007669"/>
    <property type="project" value="InterPro"/>
</dbReference>
<dbReference type="GO" id="GO:0008143">
    <property type="term" value="F:poly(A) binding"/>
    <property type="evidence" value="ECO:0007669"/>
    <property type="project" value="TreeGrafter"/>
</dbReference>
<comment type="caution">
    <text evidence="9">The sequence shown here is derived from an EMBL/GenBank/DDBJ whole genome shotgun (WGS) entry which is preliminary data.</text>
</comment>
<dbReference type="Gene3D" id="1.10.510.10">
    <property type="entry name" value="Transferase(Phosphotransferase) domain 1"/>
    <property type="match status" value="1"/>
</dbReference>
<keyword evidence="4" id="KW-0547">Nucleotide-binding</keyword>
<dbReference type="InterPro" id="IPR030844">
    <property type="entry name" value="PAN3"/>
</dbReference>
<reference evidence="9" key="1">
    <citation type="submission" date="2020-09" db="EMBL/GenBank/DDBJ databases">
        <authorList>
            <person name="Kikuchi T."/>
        </authorList>
    </citation>
    <scope>NUCLEOTIDE SEQUENCE</scope>
    <source>
        <strain evidence="9">Ka4C1</strain>
    </source>
</reference>
<keyword evidence="3" id="KW-0507">mRNA processing</keyword>
<evidence type="ECO:0000256" key="1">
    <source>
        <dbReference type="ARBA" id="ARBA00004496"/>
    </source>
</evidence>
<feature type="compositionally biased region" description="Polar residues" evidence="7">
    <location>
        <begin position="41"/>
        <end position="55"/>
    </location>
</feature>
<dbReference type="EMBL" id="CAJFCV020000003">
    <property type="protein sequence ID" value="CAG9107259.1"/>
    <property type="molecule type" value="Genomic_DNA"/>
</dbReference>
<dbReference type="InterPro" id="IPR011009">
    <property type="entry name" value="Kinase-like_dom_sf"/>
</dbReference>
<dbReference type="Pfam" id="PF18101">
    <property type="entry name" value="Pan3_CK"/>
    <property type="match status" value="1"/>
</dbReference>
<dbReference type="PANTHER" id="PTHR12272">
    <property type="entry name" value="DEADENYLATION COMPLEX SUBUNIT PAN3"/>
    <property type="match status" value="1"/>
</dbReference>
<evidence type="ECO:0000256" key="6">
    <source>
        <dbReference type="ARBA" id="ARBA00023054"/>
    </source>
</evidence>
<name>A0A7I8WK59_BURXY</name>
<evidence type="ECO:0000313" key="9">
    <source>
        <dbReference type="EMBL" id="CAD5220841.1"/>
    </source>
</evidence>
<protein>
    <submittedName>
        <fullName evidence="9">(pine wood nematode) hypothetical protein</fullName>
    </submittedName>
</protein>
<dbReference type="OrthoDB" id="204958at2759"/>
<dbReference type="AlphaFoldDB" id="A0A7I8WK59"/>
<dbReference type="GO" id="GO:0006397">
    <property type="term" value="P:mRNA processing"/>
    <property type="evidence" value="ECO:0007669"/>
    <property type="project" value="UniProtKB-KW"/>
</dbReference>
<feature type="region of interest" description="Disordered" evidence="7">
    <location>
        <begin position="25"/>
        <end position="55"/>
    </location>
</feature>
<dbReference type="InterPro" id="IPR000719">
    <property type="entry name" value="Prot_kinase_dom"/>
</dbReference>
<dbReference type="GO" id="GO:0000932">
    <property type="term" value="C:P-body"/>
    <property type="evidence" value="ECO:0007669"/>
    <property type="project" value="TreeGrafter"/>
</dbReference>
<evidence type="ECO:0000256" key="2">
    <source>
        <dbReference type="ARBA" id="ARBA00022490"/>
    </source>
</evidence>
<dbReference type="Proteomes" id="UP000659654">
    <property type="component" value="Unassembled WGS sequence"/>
</dbReference>
<evidence type="ECO:0000313" key="10">
    <source>
        <dbReference type="Proteomes" id="UP000659654"/>
    </source>
</evidence>
<dbReference type="Gene3D" id="1.10.287.3700">
    <property type="match status" value="1"/>
</dbReference>
<sequence>MSVFGNDHIPPQAPSGSRLAQYLNGRNQQQPQQPQFMDQGRFNSNAMNGFNSTESFDPNRGYGNAYIPTISNEDAPLNKADLAMLTTNIPLVGLQVSNEDTLKQRWANAGHGSFFTEPDIRNELMQRQVAMQCHQSSSAGEPAVVEHLRNLRQIGRTPVMRYGPTCMEYTYKGMNVNDGLTYSVHRISGVRQISPYAMTQLENWRRISNSNIVRFHEVLQTCAWNDNSVLFIYEFQPLAETILKHFFHSNGTLKSKYSGQGVPGLSEQLAWSFIIQISSAIRTIHSAQMASRCIDVNRIMVNASGRFVITGSGIPDAMNEPNKNIMSLQIEDLRMFGAVLCALLNGSINGHSNVNIDMHYSPDLRNVIKVLCNAHASPSRVTSVNEIMPMVGARFYAQVEALQIRIDLLENDLVKELQNGRLFRLLCMLCTVTDRNLPKEPFWSEQSERYMLKLFRDYVFHQVDPYGRPVMDLEHVVLSLNKLDSGVEEMVQLASSDNENILLNSYKQLRQYLESSFDYLKREMENPITPDLSKPGPPMIGPDGQPLVSDAAMGMPPDAFGDMPPGYVLPFAPNVPPPGPSRR</sequence>
<keyword evidence="5" id="KW-0067">ATP-binding</keyword>
<evidence type="ECO:0000256" key="5">
    <source>
        <dbReference type="ARBA" id="ARBA00022840"/>
    </source>
</evidence>
<dbReference type="GO" id="GO:0005524">
    <property type="term" value="F:ATP binding"/>
    <property type="evidence" value="ECO:0007669"/>
    <property type="project" value="UniProtKB-KW"/>
</dbReference>
<evidence type="ECO:0000256" key="7">
    <source>
        <dbReference type="SAM" id="MobiDB-lite"/>
    </source>
</evidence>
<dbReference type="PROSITE" id="PS50011">
    <property type="entry name" value="PROTEIN_KINASE_DOM"/>
    <property type="match status" value="1"/>
</dbReference>
<dbReference type="Proteomes" id="UP000582659">
    <property type="component" value="Unassembled WGS sequence"/>
</dbReference>
<dbReference type="GO" id="GO:0031251">
    <property type="term" value="C:PAN complex"/>
    <property type="evidence" value="ECO:0007669"/>
    <property type="project" value="InterPro"/>
</dbReference>
<feature type="region of interest" description="Disordered" evidence="7">
    <location>
        <begin position="529"/>
        <end position="556"/>
    </location>
</feature>
<keyword evidence="6" id="KW-0175">Coiled coil</keyword>
<evidence type="ECO:0000256" key="4">
    <source>
        <dbReference type="ARBA" id="ARBA00022741"/>
    </source>
</evidence>
<comment type="subcellular location">
    <subcellularLocation>
        <location evidence="1">Cytoplasm</location>
    </subcellularLocation>
</comment>
<dbReference type="GO" id="GO:0004672">
    <property type="term" value="F:protein kinase activity"/>
    <property type="evidence" value="ECO:0007669"/>
    <property type="project" value="InterPro"/>
</dbReference>
<dbReference type="SMR" id="A0A7I8WK59"/>
<dbReference type="InterPro" id="IPR041332">
    <property type="entry name" value="Pan3_CK"/>
</dbReference>
<gene>
    <name evidence="9" type="ORF">BXYJ_LOCUS6380</name>
</gene>
<accession>A0A7I8WK59</accession>
<dbReference type="EMBL" id="CAJFDI010000003">
    <property type="protein sequence ID" value="CAD5220841.1"/>
    <property type="molecule type" value="Genomic_DNA"/>
</dbReference>
<evidence type="ECO:0000259" key="8">
    <source>
        <dbReference type="PROSITE" id="PS50011"/>
    </source>
</evidence>
<keyword evidence="10" id="KW-1185">Reference proteome</keyword>
<dbReference type="PANTHER" id="PTHR12272:SF11">
    <property type="entry name" value="PAN2-PAN3 DEADENYLATION COMPLEX SUBUNIT PAN3"/>
    <property type="match status" value="1"/>
</dbReference>
<organism evidence="9 10">
    <name type="scientific">Bursaphelenchus xylophilus</name>
    <name type="common">Pinewood nematode worm</name>
    <name type="synonym">Aphelenchoides xylophilus</name>
    <dbReference type="NCBI Taxonomy" id="6326"/>
    <lineage>
        <taxon>Eukaryota</taxon>
        <taxon>Metazoa</taxon>
        <taxon>Ecdysozoa</taxon>
        <taxon>Nematoda</taxon>
        <taxon>Chromadorea</taxon>
        <taxon>Rhabditida</taxon>
        <taxon>Tylenchina</taxon>
        <taxon>Tylenchomorpha</taxon>
        <taxon>Aphelenchoidea</taxon>
        <taxon>Aphelenchoididae</taxon>
        <taxon>Bursaphelenchus</taxon>
    </lineage>
</organism>